<dbReference type="Gene3D" id="1.10.10.10">
    <property type="entry name" value="Winged helix-like DNA-binding domain superfamily/Winged helix DNA-binding domain"/>
    <property type="match status" value="1"/>
</dbReference>
<evidence type="ECO:0000256" key="1">
    <source>
        <dbReference type="ARBA" id="ARBA00022679"/>
    </source>
</evidence>
<proteinExistence type="predicted"/>
<accession>A0A3N2D0N8</accession>
<feature type="domain" description="ANTAR" evidence="5">
    <location>
        <begin position="162"/>
        <end position="223"/>
    </location>
</feature>
<evidence type="ECO:0000256" key="3">
    <source>
        <dbReference type="ARBA" id="ARBA00023015"/>
    </source>
</evidence>
<dbReference type="SUPFAM" id="SSF52172">
    <property type="entry name" value="CheY-like"/>
    <property type="match status" value="1"/>
</dbReference>
<dbReference type="Pfam" id="PF03861">
    <property type="entry name" value="ANTAR"/>
    <property type="match status" value="1"/>
</dbReference>
<protein>
    <submittedName>
        <fullName evidence="6">GAF domain-containing protein</fullName>
    </submittedName>
</protein>
<dbReference type="EMBL" id="RKHO01000001">
    <property type="protein sequence ID" value="ROR93024.1"/>
    <property type="molecule type" value="Genomic_DNA"/>
</dbReference>
<comment type="caution">
    <text evidence="6">The sequence shown here is derived from an EMBL/GenBank/DDBJ whole genome shotgun (WGS) entry which is preliminary data.</text>
</comment>
<dbReference type="InterPro" id="IPR012074">
    <property type="entry name" value="GAF_ANTAR"/>
</dbReference>
<sequence>MGAEPGPDLARLLARVSRELMEGPEGEATASRAARRALDVVPAAEHCSITLRRRGDRVETVASTSDLAETCDGFQYALREGPCLEATWDDEVYVSDDLRRDERWPRWCARVAESGVGSVLAVRLATETRTIGALNLYAEPTHAFDDQDRDVALLFAVHAANAISSADAVEGLTTAMASRHLIGVAQGILMHRYDLGLEQAFEVLRRYSSHQNLKLRDLARTVVERGDLPSTDATDPA</sequence>
<evidence type="ECO:0000259" key="5">
    <source>
        <dbReference type="PROSITE" id="PS50921"/>
    </source>
</evidence>
<evidence type="ECO:0000256" key="4">
    <source>
        <dbReference type="ARBA" id="ARBA00023163"/>
    </source>
</evidence>
<gene>
    <name evidence="6" type="ORF">EDD33_3929</name>
</gene>
<dbReference type="PROSITE" id="PS50921">
    <property type="entry name" value="ANTAR"/>
    <property type="match status" value="1"/>
</dbReference>
<evidence type="ECO:0000256" key="2">
    <source>
        <dbReference type="ARBA" id="ARBA00022777"/>
    </source>
</evidence>
<dbReference type="SMART" id="SM00065">
    <property type="entry name" value="GAF"/>
    <property type="match status" value="1"/>
</dbReference>
<dbReference type="InterPro" id="IPR011006">
    <property type="entry name" value="CheY-like_superfamily"/>
</dbReference>
<keyword evidence="3" id="KW-0805">Transcription regulation</keyword>
<dbReference type="InterPro" id="IPR036388">
    <property type="entry name" value="WH-like_DNA-bd_sf"/>
</dbReference>
<dbReference type="PIRSF" id="PIRSF036625">
    <property type="entry name" value="GAF_ANTAR"/>
    <property type="match status" value="1"/>
</dbReference>
<dbReference type="InterPro" id="IPR029016">
    <property type="entry name" value="GAF-like_dom_sf"/>
</dbReference>
<evidence type="ECO:0000313" key="6">
    <source>
        <dbReference type="EMBL" id="ROR93024.1"/>
    </source>
</evidence>
<evidence type="ECO:0000313" key="7">
    <source>
        <dbReference type="Proteomes" id="UP000281738"/>
    </source>
</evidence>
<organism evidence="6 7">
    <name type="scientific">Nocardioides aurantiacus</name>
    <dbReference type="NCBI Taxonomy" id="86796"/>
    <lineage>
        <taxon>Bacteria</taxon>
        <taxon>Bacillati</taxon>
        <taxon>Actinomycetota</taxon>
        <taxon>Actinomycetes</taxon>
        <taxon>Propionibacteriales</taxon>
        <taxon>Nocardioidaceae</taxon>
        <taxon>Nocardioides</taxon>
    </lineage>
</organism>
<dbReference type="Proteomes" id="UP000281738">
    <property type="component" value="Unassembled WGS sequence"/>
</dbReference>
<dbReference type="SUPFAM" id="SSF55781">
    <property type="entry name" value="GAF domain-like"/>
    <property type="match status" value="1"/>
</dbReference>
<dbReference type="RefSeq" id="WP_123392751.1">
    <property type="nucleotide sequence ID" value="NZ_RKHO01000001.1"/>
</dbReference>
<name>A0A3N2D0N8_9ACTN</name>
<dbReference type="InterPro" id="IPR003018">
    <property type="entry name" value="GAF"/>
</dbReference>
<dbReference type="Pfam" id="PF13185">
    <property type="entry name" value="GAF_2"/>
    <property type="match status" value="1"/>
</dbReference>
<reference evidence="6 7" key="1">
    <citation type="submission" date="2018-11" db="EMBL/GenBank/DDBJ databases">
        <title>Sequencing the genomes of 1000 actinobacteria strains.</title>
        <authorList>
            <person name="Klenk H.-P."/>
        </authorList>
    </citation>
    <scope>NUCLEOTIDE SEQUENCE [LARGE SCALE GENOMIC DNA]</scope>
    <source>
        <strain evidence="6 7">DSM 12652</strain>
    </source>
</reference>
<dbReference type="AlphaFoldDB" id="A0A3N2D0N8"/>
<keyword evidence="4" id="KW-0804">Transcription</keyword>
<dbReference type="OrthoDB" id="7466251at2"/>
<dbReference type="GO" id="GO:0003723">
    <property type="term" value="F:RNA binding"/>
    <property type="evidence" value="ECO:0007669"/>
    <property type="project" value="InterPro"/>
</dbReference>
<keyword evidence="2" id="KW-0418">Kinase</keyword>
<dbReference type="SMART" id="SM01012">
    <property type="entry name" value="ANTAR"/>
    <property type="match status" value="1"/>
</dbReference>
<dbReference type="GO" id="GO:0016301">
    <property type="term" value="F:kinase activity"/>
    <property type="evidence" value="ECO:0007669"/>
    <property type="project" value="UniProtKB-KW"/>
</dbReference>
<dbReference type="Gene3D" id="3.30.450.40">
    <property type="match status" value="1"/>
</dbReference>
<dbReference type="InterPro" id="IPR005561">
    <property type="entry name" value="ANTAR"/>
</dbReference>
<keyword evidence="7" id="KW-1185">Reference proteome</keyword>
<keyword evidence="1" id="KW-0808">Transferase</keyword>